<dbReference type="PANTHER" id="PTHR34773">
    <property type="entry name" value="FLAGELLAR SECRETION CHAPERONE FLIS"/>
    <property type="match status" value="1"/>
</dbReference>
<comment type="subcellular location">
    <subcellularLocation>
        <location evidence="1">Cytoplasm</location>
        <location evidence="1">Cytosol</location>
    </subcellularLocation>
</comment>
<comment type="similarity">
    <text evidence="2">Belongs to the FliS family.</text>
</comment>
<evidence type="ECO:0000256" key="2">
    <source>
        <dbReference type="ARBA" id="ARBA00008787"/>
    </source>
</evidence>
<reference evidence="6 7" key="1">
    <citation type="submission" date="2017-03" db="EMBL/GenBank/DDBJ databases">
        <title>Complete genome sequence of Blastomonas fulva degrading microcsystin LR.</title>
        <authorList>
            <person name="Lee H.-g."/>
            <person name="Jin L."/>
            <person name="oh H.-M."/>
        </authorList>
    </citation>
    <scope>NUCLEOTIDE SEQUENCE [LARGE SCALE GENOMIC DNA]</scope>
    <source>
        <strain evidence="6 7">T2</strain>
    </source>
</reference>
<dbReference type="GeneID" id="303484698"/>
<dbReference type="EMBL" id="CP020083">
    <property type="protein sequence ID" value="ASR50704.1"/>
    <property type="molecule type" value="Genomic_DNA"/>
</dbReference>
<dbReference type="InterPro" id="IPR036584">
    <property type="entry name" value="FliS_sf"/>
</dbReference>
<evidence type="ECO:0000256" key="3">
    <source>
        <dbReference type="ARBA" id="ARBA00022490"/>
    </source>
</evidence>
<evidence type="ECO:0000256" key="4">
    <source>
        <dbReference type="ARBA" id="ARBA00022795"/>
    </source>
</evidence>
<evidence type="ECO:0000313" key="6">
    <source>
        <dbReference type="EMBL" id="ASR50704.1"/>
    </source>
</evidence>
<dbReference type="SUPFAM" id="SSF101116">
    <property type="entry name" value="Flagellar export chaperone FliS"/>
    <property type="match status" value="1"/>
</dbReference>
<dbReference type="InterPro" id="IPR003713">
    <property type="entry name" value="FliS"/>
</dbReference>
<dbReference type="Gene3D" id="1.20.120.340">
    <property type="entry name" value="Flagellar protein FliS"/>
    <property type="match status" value="1"/>
</dbReference>
<keyword evidence="3" id="KW-0963">Cytoplasm</keyword>
<evidence type="ECO:0000256" key="1">
    <source>
        <dbReference type="ARBA" id="ARBA00004514"/>
    </source>
</evidence>
<dbReference type="Proteomes" id="UP000258016">
    <property type="component" value="Chromosome"/>
</dbReference>
<protein>
    <submittedName>
        <fullName evidence="6">Flagellar protein FliS</fullName>
    </submittedName>
</protein>
<proteinExistence type="inferred from homology"/>
<keyword evidence="4" id="KW-1005">Bacterial flagellum biogenesis</keyword>
<name>A0ABM6M469_9SPHN</name>
<keyword evidence="6" id="KW-0969">Cilium</keyword>
<evidence type="ECO:0000256" key="5">
    <source>
        <dbReference type="ARBA" id="ARBA00023186"/>
    </source>
</evidence>
<dbReference type="Pfam" id="PF02561">
    <property type="entry name" value="FliS"/>
    <property type="match status" value="1"/>
</dbReference>
<keyword evidence="6" id="KW-0966">Cell projection</keyword>
<keyword evidence="6" id="KW-0282">Flagellum</keyword>
<organism evidence="6 7">
    <name type="scientific">Blastomonas fulva</name>
    <dbReference type="NCBI Taxonomy" id="1550728"/>
    <lineage>
        <taxon>Bacteria</taxon>
        <taxon>Pseudomonadati</taxon>
        <taxon>Pseudomonadota</taxon>
        <taxon>Alphaproteobacteria</taxon>
        <taxon>Sphingomonadales</taxon>
        <taxon>Sphingomonadaceae</taxon>
        <taxon>Blastomonas</taxon>
    </lineage>
</organism>
<accession>A0ABM6M469</accession>
<dbReference type="RefSeq" id="WP_054135642.1">
    <property type="nucleotide sequence ID" value="NZ_CBDIRB010000001.1"/>
</dbReference>
<evidence type="ECO:0000313" key="7">
    <source>
        <dbReference type="Proteomes" id="UP000258016"/>
    </source>
</evidence>
<sequence length="131" mass="14416">MSFISPRRNMGSYKAVDTASRVEGASPHDLVVILFDELLLRLDAAVRHAQRGESVPMIQARARASAIVIALEESLDFEKGGELALALARIYREASRRINAAISIDKVDMLISARQMLAEIAEAWRTIAPRG</sequence>
<dbReference type="PANTHER" id="PTHR34773:SF1">
    <property type="entry name" value="FLAGELLAR SECRETION CHAPERONE FLIS"/>
    <property type="match status" value="1"/>
</dbReference>
<dbReference type="CDD" id="cd16098">
    <property type="entry name" value="FliS"/>
    <property type="match status" value="1"/>
</dbReference>
<keyword evidence="5" id="KW-0143">Chaperone</keyword>
<keyword evidence="7" id="KW-1185">Reference proteome</keyword>
<gene>
    <name evidence="6" type="ORF">B5J99_03820</name>
</gene>